<comment type="caution">
    <text evidence="1">The sequence shown here is derived from an EMBL/GenBank/DDBJ whole genome shotgun (WGS) entry which is preliminary data.</text>
</comment>
<evidence type="ECO:0000313" key="2">
    <source>
        <dbReference type="Proteomes" id="UP001516400"/>
    </source>
</evidence>
<dbReference type="AlphaFoldDB" id="A0ABD2NA05"/>
<accession>A0ABD2NA05</accession>
<keyword evidence="2" id="KW-1185">Reference proteome</keyword>
<dbReference type="Proteomes" id="UP001516400">
    <property type="component" value="Unassembled WGS sequence"/>
</dbReference>
<organism evidence="1 2">
    <name type="scientific">Cryptolaemus montrouzieri</name>
    <dbReference type="NCBI Taxonomy" id="559131"/>
    <lineage>
        <taxon>Eukaryota</taxon>
        <taxon>Metazoa</taxon>
        <taxon>Ecdysozoa</taxon>
        <taxon>Arthropoda</taxon>
        <taxon>Hexapoda</taxon>
        <taxon>Insecta</taxon>
        <taxon>Pterygota</taxon>
        <taxon>Neoptera</taxon>
        <taxon>Endopterygota</taxon>
        <taxon>Coleoptera</taxon>
        <taxon>Polyphaga</taxon>
        <taxon>Cucujiformia</taxon>
        <taxon>Coccinelloidea</taxon>
        <taxon>Coccinellidae</taxon>
        <taxon>Scymninae</taxon>
        <taxon>Scymnini</taxon>
        <taxon>Cryptolaemus</taxon>
    </lineage>
</organism>
<reference evidence="1 2" key="1">
    <citation type="journal article" date="2021" name="BMC Biol.">
        <title>Horizontally acquired antibacterial genes associated with adaptive radiation of ladybird beetles.</title>
        <authorList>
            <person name="Li H.S."/>
            <person name="Tang X.F."/>
            <person name="Huang Y.H."/>
            <person name="Xu Z.Y."/>
            <person name="Chen M.L."/>
            <person name="Du X.Y."/>
            <person name="Qiu B.Y."/>
            <person name="Chen P.T."/>
            <person name="Zhang W."/>
            <person name="Slipinski A."/>
            <person name="Escalona H.E."/>
            <person name="Waterhouse R.M."/>
            <person name="Zwick A."/>
            <person name="Pang H."/>
        </authorList>
    </citation>
    <scope>NUCLEOTIDE SEQUENCE [LARGE SCALE GENOMIC DNA]</scope>
    <source>
        <strain evidence="1">SYSU2018</strain>
    </source>
</reference>
<protein>
    <submittedName>
        <fullName evidence="1">Uncharacterized protein</fullName>
    </submittedName>
</protein>
<name>A0ABD2NA05_9CUCU</name>
<evidence type="ECO:0000313" key="1">
    <source>
        <dbReference type="EMBL" id="KAL3275601.1"/>
    </source>
</evidence>
<dbReference type="EMBL" id="JABFTP020000083">
    <property type="protein sequence ID" value="KAL3275601.1"/>
    <property type="molecule type" value="Genomic_DNA"/>
</dbReference>
<sequence>MLQELQKITNSKLSDPEKFENIGIDDLTANYISVGCCIEENKFEDQAKKLINHERKMVRDSEISKDKERQLKKAIRKDLRQYDTKMIQNAIDNIMNMRAINPPRSRGRQKVL</sequence>
<gene>
    <name evidence="1" type="ORF">HHI36_020354</name>
</gene>
<proteinExistence type="predicted"/>